<reference evidence="2 3" key="1">
    <citation type="submission" date="2018-01" db="EMBL/GenBank/DDBJ databases">
        <title>The draft genome sequence of Halioglobus lutimaris HF004.</title>
        <authorList>
            <person name="Du Z.-J."/>
            <person name="Shi M.-J."/>
        </authorList>
    </citation>
    <scope>NUCLEOTIDE SEQUENCE [LARGE SCALE GENOMIC DNA]</scope>
    <source>
        <strain evidence="2 3">HF004</strain>
    </source>
</reference>
<dbReference type="SUPFAM" id="SSF143422">
    <property type="entry name" value="Transposase IS200-like"/>
    <property type="match status" value="1"/>
</dbReference>
<evidence type="ECO:0000259" key="1">
    <source>
        <dbReference type="SMART" id="SM01321"/>
    </source>
</evidence>
<comment type="caution">
    <text evidence="2">The sequence shown here is derived from an EMBL/GenBank/DDBJ whole genome shotgun (WGS) entry which is preliminary data.</text>
</comment>
<dbReference type="Proteomes" id="UP000235005">
    <property type="component" value="Unassembled WGS sequence"/>
</dbReference>
<proteinExistence type="predicted"/>
<dbReference type="GO" id="GO:0004803">
    <property type="term" value="F:transposase activity"/>
    <property type="evidence" value="ECO:0007669"/>
    <property type="project" value="InterPro"/>
</dbReference>
<dbReference type="PANTHER" id="PTHR34322">
    <property type="entry name" value="TRANSPOSASE, Y1_TNP DOMAIN-CONTAINING"/>
    <property type="match status" value="1"/>
</dbReference>
<sequence>MPRRARIAVAGIPWHIIQRGNNRSACFYSPGDYSLYLHLLEEQARKYACAIHAYCLMTNHVHILLTPETASGPSLMMKNLGQRYVQYINRKYQRSGTLWEGRFRSCLAQSENYLLVCSRYIELNPVRAAMVDRPGQYHWSSFACNGEGRSDKLISHHPHYMSLGNSAQDRCRAYRDLLRVHDDGKTTEEIRRATQGNYVLGDSRFSADIEQILGRRVVPGNSGRPVGSC</sequence>
<evidence type="ECO:0000313" key="3">
    <source>
        <dbReference type="Proteomes" id="UP000235005"/>
    </source>
</evidence>
<dbReference type="OrthoDB" id="9814067at2"/>
<dbReference type="SMART" id="SM01321">
    <property type="entry name" value="Y1_Tnp"/>
    <property type="match status" value="1"/>
</dbReference>
<gene>
    <name evidence="2" type="ORF">C0039_07465</name>
</gene>
<keyword evidence="3" id="KW-1185">Reference proteome</keyword>
<dbReference type="Gene3D" id="3.30.70.1290">
    <property type="entry name" value="Transposase IS200-like"/>
    <property type="match status" value="1"/>
</dbReference>
<dbReference type="InterPro" id="IPR036515">
    <property type="entry name" value="Transposase_17_sf"/>
</dbReference>
<dbReference type="AlphaFoldDB" id="A0A2N5X4W4"/>
<dbReference type="GO" id="GO:0003677">
    <property type="term" value="F:DNA binding"/>
    <property type="evidence" value="ECO:0007669"/>
    <property type="project" value="InterPro"/>
</dbReference>
<dbReference type="EMBL" id="PKUS01000007">
    <property type="protein sequence ID" value="PLW69521.1"/>
    <property type="molecule type" value="Genomic_DNA"/>
</dbReference>
<evidence type="ECO:0000313" key="2">
    <source>
        <dbReference type="EMBL" id="PLW69521.1"/>
    </source>
</evidence>
<accession>A0A2N5X4W4</accession>
<dbReference type="PANTHER" id="PTHR34322:SF2">
    <property type="entry name" value="TRANSPOSASE IS200-LIKE DOMAIN-CONTAINING PROTEIN"/>
    <property type="match status" value="1"/>
</dbReference>
<organism evidence="2 3">
    <name type="scientific">Pseudohalioglobus lutimaris</name>
    <dbReference type="NCBI Taxonomy" id="1737061"/>
    <lineage>
        <taxon>Bacteria</taxon>
        <taxon>Pseudomonadati</taxon>
        <taxon>Pseudomonadota</taxon>
        <taxon>Gammaproteobacteria</taxon>
        <taxon>Cellvibrionales</taxon>
        <taxon>Halieaceae</taxon>
        <taxon>Pseudohalioglobus</taxon>
    </lineage>
</organism>
<dbReference type="InterPro" id="IPR002686">
    <property type="entry name" value="Transposase_17"/>
</dbReference>
<protein>
    <submittedName>
        <fullName evidence="2">Transposase</fullName>
    </submittedName>
</protein>
<dbReference type="Pfam" id="PF01797">
    <property type="entry name" value="Y1_Tnp"/>
    <property type="match status" value="1"/>
</dbReference>
<feature type="domain" description="Transposase IS200-like" evidence="1">
    <location>
        <begin position="9"/>
        <end position="124"/>
    </location>
</feature>
<dbReference type="GO" id="GO:0006313">
    <property type="term" value="P:DNA transposition"/>
    <property type="evidence" value="ECO:0007669"/>
    <property type="project" value="InterPro"/>
</dbReference>
<name>A0A2N5X4W4_9GAMM</name>